<dbReference type="OrthoDB" id="9935312at2"/>
<keyword evidence="1" id="KW-1133">Transmembrane helix</keyword>
<dbReference type="Proteomes" id="UP000439550">
    <property type="component" value="Unassembled WGS sequence"/>
</dbReference>
<keyword evidence="3" id="KW-1185">Reference proteome</keyword>
<comment type="caution">
    <text evidence="2">The sequence shown here is derived from an EMBL/GenBank/DDBJ whole genome shotgun (WGS) entry which is preliminary data.</text>
</comment>
<feature type="transmembrane region" description="Helical" evidence="1">
    <location>
        <begin position="40"/>
        <end position="65"/>
    </location>
</feature>
<dbReference type="EMBL" id="WITJ01000004">
    <property type="protein sequence ID" value="MQW39085.1"/>
    <property type="molecule type" value="Genomic_DNA"/>
</dbReference>
<dbReference type="AlphaFoldDB" id="A0A7X2D1H4"/>
<evidence type="ECO:0000313" key="3">
    <source>
        <dbReference type="Proteomes" id="UP000439550"/>
    </source>
</evidence>
<gene>
    <name evidence="2" type="ORF">GHI93_03845</name>
</gene>
<evidence type="ECO:0000256" key="1">
    <source>
        <dbReference type="SAM" id="Phobius"/>
    </source>
</evidence>
<proteinExistence type="predicted"/>
<reference evidence="2 3" key="1">
    <citation type="submission" date="2019-10" db="EMBL/GenBank/DDBJ databases">
        <authorList>
            <person name="Dong K."/>
        </authorList>
    </citation>
    <scope>NUCLEOTIDE SEQUENCE [LARGE SCALE GENOMIC DNA]</scope>
    <source>
        <strain evidence="2 3">DSM 28960</strain>
    </source>
</reference>
<keyword evidence="1" id="KW-0812">Transmembrane</keyword>
<dbReference type="RefSeq" id="WP_153495760.1">
    <property type="nucleotide sequence ID" value="NZ_CAXYUY010000004.1"/>
</dbReference>
<accession>A0A7X2D1H4</accession>
<keyword evidence="1" id="KW-0472">Membrane</keyword>
<organism evidence="2 3">
    <name type="scientific">Lactococcus hircilactis</name>
    <dbReference type="NCBI Taxonomy" id="1494462"/>
    <lineage>
        <taxon>Bacteria</taxon>
        <taxon>Bacillati</taxon>
        <taxon>Bacillota</taxon>
        <taxon>Bacilli</taxon>
        <taxon>Lactobacillales</taxon>
        <taxon>Streptococcaceae</taxon>
        <taxon>Lactococcus</taxon>
    </lineage>
</organism>
<name>A0A7X2D1H4_9LACT</name>
<sequence>MQKDFLKSKIETGFEQERALLEHEIEKKEPLPILSYVRPVFFGVLLSVTLIALVVNGFEAIKFFLTH</sequence>
<protein>
    <submittedName>
        <fullName evidence="2">Uncharacterized protein</fullName>
    </submittedName>
</protein>
<evidence type="ECO:0000313" key="2">
    <source>
        <dbReference type="EMBL" id="MQW39085.1"/>
    </source>
</evidence>